<dbReference type="Gene3D" id="3.10.310.10">
    <property type="entry name" value="Diaminopimelate Epimerase, Chain A, domain 1"/>
    <property type="match status" value="2"/>
</dbReference>
<dbReference type="RefSeq" id="WP_173155723.1">
    <property type="nucleotide sequence ID" value="NZ_AP022871.1"/>
</dbReference>
<organism evidence="3 4">
    <name type="scientific">Phytohabitans suffuscus</name>
    <dbReference type="NCBI Taxonomy" id="624315"/>
    <lineage>
        <taxon>Bacteria</taxon>
        <taxon>Bacillati</taxon>
        <taxon>Actinomycetota</taxon>
        <taxon>Actinomycetes</taxon>
        <taxon>Micromonosporales</taxon>
        <taxon>Micromonosporaceae</taxon>
    </lineage>
</organism>
<evidence type="ECO:0000313" key="4">
    <source>
        <dbReference type="Proteomes" id="UP000503011"/>
    </source>
</evidence>
<dbReference type="KEGG" id="psuu:Psuf_018350"/>
<reference evidence="3 4" key="2">
    <citation type="submission" date="2020-03" db="EMBL/GenBank/DDBJ databases">
        <authorList>
            <person name="Ichikawa N."/>
            <person name="Kimura A."/>
            <person name="Kitahashi Y."/>
            <person name="Uohara A."/>
        </authorList>
    </citation>
    <scope>NUCLEOTIDE SEQUENCE [LARGE SCALE GENOMIC DNA]</scope>
    <source>
        <strain evidence="3 4">NBRC 105367</strain>
    </source>
</reference>
<dbReference type="PANTHER" id="PTHR43709">
    <property type="entry name" value="ACONITATE ISOMERASE-RELATED"/>
    <property type="match status" value="1"/>
</dbReference>
<dbReference type="Pfam" id="PF04303">
    <property type="entry name" value="PrpF"/>
    <property type="match status" value="1"/>
</dbReference>
<comment type="similarity">
    <text evidence="1">Belongs to the PrpF family.</text>
</comment>
<evidence type="ECO:0000313" key="3">
    <source>
        <dbReference type="EMBL" id="BCB84522.1"/>
    </source>
</evidence>
<accession>A0A6F8YEJ3</accession>
<proteinExistence type="inferred from homology"/>
<dbReference type="Proteomes" id="UP000503011">
    <property type="component" value="Chromosome"/>
</dbReference>
<name>A0A6F8YEJ3_9ACTN</name>
<evidence type="ECO:0000256" key="2">
    <source>
        <dbReference type="ARBA" id="ARBA00023235"/>
    </source>
</evidence>
<keyword evidence="2 3" id="KW-0413">Isomerase</keyword>
<keyword evidence="4" id="KW-1185">Reference proteome</keyword>
<dbReference type="InterPro" id="IPR007400">
    <property type="entry name" value="PrpF-like"/>
</dbReference>
<dbReference type="EMBL" id="AP022871">
    <property type="protein sequence ID" value="BCB84522.1"/>
    <property type="molecule type" value="Genomic_DNA"/>
</dbReference>
<gene>
    <name evidence="3" type="ORF">Psuf_018350</name>
</gene>
<dbReference type="PANTHER" id="PTHR43709:SF2">
    <property type="entry name" value="DUF453 DOMAIN PROTEIN (AFU_ORTHOLOGUE AFUA_6G00360)"/>
    <property type="match status" value="1"/>
</dbReference>
<sequence length="374" mass="38849">MAKALPIVVMRGGTSRGIFIRAQVLPPAPERDKAILRLFGSPDPRQIDGLGGADLLTSKVILIGPPSVPGADIDYTFGQVGIDLPVVDWVGDCGNLSAGVAAYAVDEGYIRADDGVCHVRMHNTNTGQVLIGHVEVKDGRAGEEGPVHIDGVPGTGAPIRLDYSRTTGPITGKLLPTGAARDTVELAGIGQIDISVVDFANPVVYALAGDVGLTGIEEPGRLAGDRVAMDRLELVRGAGAVRFGLADTPENARDQSPNMPTLSVLAAPLAYRATTDGRLIDAEDVDIVGRMYTMCRPHRSYSGTGLANLGAAAVTAGTLVADLLGGPPRGTRTLRVGHPCGVAELTVRTGADGALDEVGYVRTARRLLVGEAYI</sequence>
<protein>
    <submittedName>
        <fullName evidence="3">Methylitaconate delta2-delta3-isomerase</fullName>
    </submittedName>
</protein>
<dbReference type="GO" id="GO:0016853">
    <property type="term" value="F:isomerase activity"/>
    <property type="evidence" value="ECO:0007669"/>
    <property type="project" value="UniProtKB-KW"/>
</dbReference>
<dbReference type="AlphaFoldDB" id="A0A6F8YEJ3"/>
<reference evidence="3 4" key="1">
    <citation type="submission" date="2020-03" db="EMBL/GenBank/DDBJ databases">
        <title>Whole genome shotgun sequence of Phytohabitans suffuscus NBRC 105367.</title>
        <authorList>
            <person name="Komaki H."/>
            <person name="Tamura T."/>
        </authorList>
    </citation>
    <scope>NUCLEOTIDE SEQUENCE [LARGE SCALE GENOMIC DNA]</scope>
    <source>
        <strain evidence="3 4">NBRC 105367</strain>
    </source>
</reference>
<dbReference type="SUPFAM" id="SSF54506">
    <property type="entry name" value="Diaminopimelate epimerase-like"/>
    <property type="match status" value="2"/>
</dbReference>
<evidence type="ECO:0000256" key="1">
    <source>
        <dbReference type="ARBA" id="ARBA00007673"/>
    </source>
</evidence>